<evidence type="ECO:0000313" key="3">
    <source>
        <dbReference type="Proteomes" id="UP000765802"/>
    </source>
</evidence>
<organism evidence="2 3">
    <name type="scientific">Flavihumibacter stibioxidans</name>
    <dbReference type="NCBI Taxonomy" id="1834163"/>
    <lineage>
        <taxon>Bacteria</taxon>
        <taxon>Pseudomonadati</taxon>
        <taxon>Bacteroidota</taxon>
        <taxon>Chitinophagia</taxon>
        <taxon>Chitinophagales</taxon>
        <taxon>Chitinophagaceae</taxon>
        <taxon>Flavihumibacter</taxon>
    </lineage>
</organism>
<feature type="signal peptide" evidence="1">
    <location>
        <begin position="1"/>
        <end position="21"/>
    </location>
</feature>
<dbReference type="InterPro" id="IPR005901">
    <property type="entry name" value="GLPGLI"/>
</dbReference>
<gene>
    <name evidence="2" type="ORF">BC349_00695</name>
</gene>
<evidence type="ECO:0008006" key="4">
    <source>
        <dbReference type="Google" id="ProtNLM"/>
    </source>
</evidence>
<accession>A0ABR7M376</accession>
<reference evidence="2 3" key="1">
    <citation type="submission" date="2016-07" db="EMBL/GenBank/DDBJ databases">
        <title>Genome analysis of Flavihumibacter stibioxidans YS-17.</title>
        <authorList>
            <person name="Shi K."/>
            <person name="Han Y."/>
            <person name="Wang G."/>
        </authorList>
    </citation>
    <scope>NUCLEOTIDE SEQUENCE [LARGE SCALE GENOMIC DNA]</scope>
    <source>
        <strain evidence="2 3">YS-17</strain>
    </source>
</reference>
<evidence type="ECO:0000256" key="1">
    <source>
        <dbReference type="SAM" id="SignalP"/>
    </source>
</evidence>
<protein>
    <recommendedName>
        <fullName evidence="4">GLPGLI family protein</fullName>
    </recommendedName>
</protein>
<dbReference type="Proteomes" id="UP000765802">
    <property type="component" value="Unassembled WGS sequence"/>
</dbReference>
<keyword evidence="3" id="KW-1185">Reference proteome</keyword>
<dbReference type="EMBL" id="MBUA01000001">
    <property type="protein sequence ID" value="MBC6489469.1"/>
    <property type="molecule type" value="Genomic_DNA"/>
</dbReference>
<comment type="caution">
    <text evidence="2">The sequence shown here is derived from an EMBL/GenBank/DDBJ whole genome shotgun (WGS) entry which is preliminary data.</text>
</comment>
<evidence type="ECO:0000313" key="2">
    <source>
        <dbReference type="EMBL" id="MBC6489469.1"/>
    </source>
</evidence>
<sequence>MKKFILIAGLVFSVSFLQAQAVFISNGVIEYERKINVHRQFEMDEEQGEFFKEFIKRQPRFHDSYFNLSFTREKSIYKPGRQTDTKVEPWLIGPAKENIVLTDFNSQKYSSRKKVFEETFIVTDSLNKVQWKISNEFRQIAGFDCRKAVGIISDSVYVVAFYTDEIPVSGGPESFGGLPGMILGLAVPRLYSTWFATKVELNLPPASVFTINDKGKKIDAPQMAPMLKSSFSDWGKRGEKFTWWSLL</sequence>
<dbReference type="Pfam" id="PF09697">
    <property type="entry name" value="Porph_ging"/>
    <property type="match status" value="1"/>
</dbReference>
<dbReference type="NCBIfam" id="TIGR01200">
    <property type="entry name" value="GLPGLI"/>
    <property type="match status" value="1"/>
</dbReference>
<dbReference type="RefSeq" id="WP_187254830.1">
    <property type="nucleotide sequence ID" value="NZ_JBHULF010000006.1"/>
</dbReference>
<proteinExistence type="predicted"/>
<name>A0ABR7M376_9BACT</name>
<keyword evidence="1" id="KW-0732">Signal</keyword>
<feature type="chain" id="PRO_5046973716" description="GLPGLI family protein" evidence="1">
    <location>
        <begin position="22"/>
        <end position="247"/>
    </location>
</feature>